<evidence type="ECO:0000256" key="2">
    <source>
        <dbReference type="SAM" id="Phobius"/>
    </source>
</evidence>
<keyword evidence="4" id="KW-1185">Reference proteome</keyword>
<keyword evidence="2" id="KW-1133">Transmembrane helix</keyword>
<proteinExistence type="predicted"/>
<keyword evidence="2" id="KW-0812">Transmembrane</keyword>
<keyword evidence="2" id="KW-0472">Membrane</keyword>
<evidence type="ECO:0000256" key="1">
    <source>
        <dbReference type="SAM" id="Coils"/>
    </source>
</evidence>
<gene>
    <name evidence="3" type="ORF">SAMN05421733_1096</name>
</gene>
<evidence type="ECO:0000313" key="4">
    <source>
        <dbReference type="Proteomes" id="UP000242501"/>
    </source>
</evidence>
<keyword evidence="1" id="KW-0175">Coiled coil</keyword>
<reference evidence="4" key="1">
    <citation type="submission" date="2016-09" db="EMBL/GenBank/DDBJ databases">
        <authorList>
            <person name="Varghese N."/>
            <person name="Submissions S."/>
        </authorList>
    </citation>
    <scope>NUCLEOTIDE SEQUENCE [LARGE SCALE GENOMIC DNA]</scope>
    <source>
        <strain evidence="4">ANC 4422</strain>
    </source>
</reference>
<dbReference type="OrthoDB" id="6715551at2"/>
<name>A0A1G6IQZ0_9GAMM</name>
<evidence type="ECO:0000313" key="3">
    <source>
        <dbReference type="EMBL" id="SDC08851.1"/>
    </source>
</evidence>
<dbReference type="STRING" id="1219383.SAMN05421733_1096"/>
<dbReference type="EMBL" id="FMYL01000009">
    <property type="protein sequence ID" value="SDC08851.1"/>
    <property type="molecule type" value="Genomic_DNA"/>
</dbReference>
<protein>
    <submittedName>
        <fullName evidence="3">Uncharacterized protein</fullName>
    </submittedName>
</protein>
<feature type="transmembrane region" description="Helical" evidence="2">
    <location>
        <begin position="20"/>
        <end position="38"/>
    </location>
</feature>
<sequence length="74" mass="8102">MKQVNPKSQTTTFKPSMGKAATALCTLIIATAFFYLLLVQADREQANHELAVANARAQLAELNAQEAVRRLGEK</sequence>
<organism evidence="3 4">
    <name type="scientific">Acinetobacter boissieri</name>
    <dbReference type="NCBI Taxonomy" id="1219383"/>
    <lineage>
        <taxon>Bacteria</taxon>
        <taxon>Pseudomonadati</taxon>
        <taxon>Pseudomonadota</taxon>
        <taxon>Gammaproteobacteria</taxon>
        <taxon>Moraxellales</taxon>
        <taxon>Moraxellaceae</taxon>
        <taxon>Acinetobacter</taxon>
    </lineage>
</organism>
<dbReference type="Proteomes" id="UP000242501">
    <property type="component" value="Unassembled WGS sequence"/>
</dbReference>
<dbReference type="AlphaFoldDB" id="A0A1G6IQZ0"/>
<feature type="coiled-coil region" evidence="1">
    <location>
        <begin position="38"/>
        <end position="70"/>
    </location>
</feature>
<dbReference type="RefSeq" id="WP_092749119.1">
    <property type="nucleotide sequence ID" value="NZ_FMYL01000009.1"/>
</dbReference>
<accession>A0A1G6IQZ0</accession>